<sequence length="74" mass="7931">MKPGHILAAVACILVAVALVVGCNASGGTYYPPSTHTVVHHYHHTTPRTTPKYRAPALKPAAPRVPSFSKGFRR</sequence>
<dbReference type="Proteomes" id="UP001059597">
    <property type="component" value="Chromosome"/>
</dbReference>
<evidence type="ECO:0000313" key="3">
    <source>
        <dbReference type="Proteomes" id="UP001059597"/>
    </source>
</evidence>
<evidence type="ECO:0008006" key="4">
    <source>
        <dbReference type="Google" id="ProtNLM"/>
    </source>
</evidence>
<protein>
    <recommendedName>
        <fullName evidence="4">Lipoprotein</fullName>
    </recommendedName>
</protein>
<accession>A0ABM7ZW71</accession>
<gene>
    <name evidence="2" type="ORF">HEK616_40800</name>
</gene>
<organism evidence="2 3">
    <name type="scientific">Streptomyces nigrescens</name>
    <dbReference type="NCBI Taxonomy" id="1920"/>
    <lineage>
        <taxon>Bacteria</taxon>
        <taxon>Bacillati</taxon>
        <taxon>Actinomycetota</taxon>
        <taxon>Actinomycetes</taxon>
        <taxon>Kitasatosporales</taxon>
        <taxon>Streptomycetaceae</taxon>
        <taxon>Streptomyces</taxon>
    </lineage>
</organism>
<dbReference type="EMBL" id="AP026073">
    <property type="protein sequence ID" value="BDM70593.1"/>
    <property type="molecule type" value="Genomic_DNA"/>
</dbReference>
<evidence type="ECO:0000256" key="1">
    <source>
        <dbReference type="SAM" id="MobiDB-lite"/>
    </source>
</evidence>
<feature type="region of interest" description="Disordered" evidence="1">
    <location>
        <begin position="46"/>
        <end position="74"/>
    </location>
</feature>
<proteinExistence type="predicted"/>
<keyword evidence="3" id="KW-1185">Reference proteome</keyword>
<evidence type="ECO:0000313" key="2">
    <source>
        <dbReference type="EMBL" id="BDM70593.1"/>
    </source>
</evidence>
<dbReference type="PROSITE" id="PS51257">
    <property type="entry name" value="PROKAR_LIPOPROTEIN"/>
    <property type="match status" value="1"/>
</dbReference>
<dbReference type="RefSeq" id="WP_261954313.1">
    <property type="nucleotide sequence ID" value="NZ_AP026073.1"/>
</dbReference>
<reference evidence="2" key="1">
    <citation type="submission" date="2022-06" db="EMBL/GenBank/DDBJ databases">
        <title>Complete genome sequence of Streptomyces nigrescens HEK616.</title>
        <authorList>
            <person name="Asamizu S."/>
            <person name="Onaka H."/>
        </authorList>
    </citation>
    <scope>NUCLEOTIDE SEQUENCE</scope>
    <source>
        <strain evidence="2">HEK616</strain>
    </source>
</reference>
<name>A0ABM7ZW71_STRNI</name>